<dbReference type="EMBL" id="BMTD01000013">
    <property type="protein sequence ID" value="GGV09582.1"/>
    <property type="molecule type" value="Genomic_DNA"/>
</dbReference>
<dbReference type="CDD" id="cd07812">
    <property type="entry name" value="SRPBCC"/>
    <property type="match status" value="1"/>
</dbReference>
<comment type="caution">
    <text evidence="2">The sequence shown here is derived from an EMBL/GenBank/DDBJ whole genome shotgun (WGS) entry which is preliminary data.</text>
</comment>
<protein>
    <recommendedName>
        <fullName evidence="4">SRPBCC family protein</fullName>
    </recommendedName>
</protein>
<organism evidence="2 3">
    <name type="scientific">Streptomyces filipinensis</name>
    <dbReference type="NCBI Taxonomy" id="66887"/>
    <lineage>
        <taxon>Bacteria</taxon>
        <taxon>Bacillati</taxon>
        <taxon>Actinomycetota</taxon>
        <taxon>Actinomycetes</taxon>
        <taxon>Kitasatosporales</taxon>
        <taxon>Streptomycetaceae</taxon>
        <taxon>Streptomyces</taxon>
    </lineage>
</organism>
<sequence>MWYMKSVTVSIDVPQTPEQVYDFLDVMAHHERFTDHYLTDWRYSGPGRGIGSCATVTATLAGTKTDVTIEVVEADAPRRLVEHNVSAAGRRQAHGTYTISPTRTGGSLVSFTYAWTRAPLSERLLAPLVRATMQRANRTVMQRLATELARHASLPAPDRAASRAVPPLSAGVGRRPGNFRSSGPRRPPR</sequence>
<feature type="region of interest" description="Disordered" evidence="1">
    <location>
        <begin position="151"/>
        <end position="189"/>
    </location>
</feature>
<proteinExistence type="predicted"/>
<dbReference type="Pfam" id="PF10604">
    <property type="entry name" value="Polyketide_cyc2"/>
    <property type="match status" value="1"/>
</dbReference>
<gene>
    <name evidence="2" type="ORF">GCM10010260_54970</name>
</gene>
<reference evidence="2" key="1">
    <citation type="journal article" date="2014" name="Int. J. Syst. Evol. Microbiol.">
        <title>Complete genome sequence of Corynebacterium casei LMG S-19264T (=DSM 44701T), isolated from a smear-ripened cheese.</title>
        <authorList>
            <consortium name="US DOE Joint Genome Institute (JGI-PGF)"/>
            <person name="Walter F."/>
            <person name="Albersmeier A."/>
            <person name="Kalinowski J."/>
            <person name="Ruckert C."/>
        </authorList>
    </citation>
    <scope>NUCLEOTIDE SEQUENCE</scope>
    <source>
        <strain evidence="2">JCM 4369</strain>
    </source>
</reference>
<dbReference type="AlphaFoldDB" id="A0A918MDZ0"/>
<reference evidence="2" key="2">
    <citation type="submission" date="2020-09" db="EMBL/GenBank/DDBJ databases">
        <authorList>
            <person name="Sun Q."/>
            <person name="Ohkuma M."/>
        </authorList>
    </citation>
    <scope>NUCLEOTIDE SEQUENCE</scope>
    <source>
        <strain evidence="2">JCM 4369</strain>
    </source>
</reference>
<dbReference type="Gene3D" id="3.30.530.20">
    <property type="match status" value="1"/>
</dbReference>
<evidence type="ECO:0000313" key="3">
    <source>
        <dbReference type="Proteomes" id="UP000618795"/>
    </source>
</evidence>
<dbReference type="SUPFAM" id="SSF55961">
    <property type="entry name" value="Bet v1-like"/>
    <property type="match status" value="1"/>
</dbReference>
<dbReference type="InterPro" id="IPR023393">
    <property type="entry name" value="START-like_dom_sf"/>
</dbReference>
<evidence type="ECO:0000256" key="1">
    <source>
        <dbReference type="SAM" id="MobiDB-lite"/>
    </source>
</evidence>
<accession>A0A918MDZ0</accession>
<dbReference type="InterPro" id="IPR019587">
    <property type="entry name" value="Polyketide_cyclase/dehydratase"/>
</dbReference>
<name>A0A918MDZ0_9ACTN</name>
<evidence type="ECO:0008006" key="4">
    <source>
        <dbReference type="Google" id="ProtNLM"/>
    </source>
</evidence>
<evidence type="ECO:0000313" key="2">
    <source>
        <dbReference type="EMBL" id="GGV09582.1"/>
    </source>
</evidence>
<keyword evidence="3" id="KW-1185">Reference proteome</keyword>
<dbReference type="Proteomes" id="UP000618795">
    <property type="component" value="Unassembled WGS sequence"/>
</dbReference>